<keyword evidence="2 5" id="KW-0479">Metal-binding</keyword>
<protein>
    <submittedName>
        <fullName evidence="7">NADP-dependent alcohol dehydrogenase C 2</fullName>
        <ecNumber evidence="7">1.1.1.2</ecNumber>
    </submittedName>
</protein>
<proteinExistence type="inferred from homology"/>
<dbReference type="Pfam" id="PF08240">
    <property type="entry name" value="ADH_N"/>
    <property type="match status" value="1"/>
</dbReference>
<dbReference type="OrthoDB" id="9806940at2"/>
<accession>A0A518ERN4</accession>
<dbReference type="Gene3D" id="3.40.50.720">
    <property type="entry name" value="NAD(P)-binding Rossmann-like Domain"/>
    <property type="match status" value="1"/>
</dbReference>
<dbReference type="InterPro" id="IPR013154">
    <property type="entry name" value="ADH-like_N"/>
</dbReference>
<name>A0A518ERN4_9BACT</name>
<evidence type="ECO:0000256" key="3">
    <source>
        <dbReference type="ARBA" id="ARBA00022833"/>
    </source>
</evidence>
<dbReference type="EC" id="1.1.1.2" evidence="7"/>
<dbReference type="InterPro" id="IPR036291">
    <property type="entry name" value="NAD(P)-bd_dom_sf"/>
</dbReference>
<dbReference type="PANTHER" id="PTHR42683">
    <property type="entry name" value="ALDEHYDE REDUCTASE"/>
    <property type="match status" value="1"/>
</dbReference>
<dbReference type="GO" id="GO:0008106">
    <property type="term" value="F:alcohol dehydrogenase (NADP+) activity"/>
    <property type="evidence" value="ECO:0007669"/>
    <property type="project" value="UniProtKB-EC"/>
</dbReference>
<sequence length="375" mass="40251">MKVHAYGTPDASSPLKPVQFDRPDVRSGEVAMEVLHCGVCHSDIHQARDDWGNTVWPCVPGHEIVGRVTEVGSGVKRFSVGDLVGVGCMVNSCQTCDACKSGEEQYCTGPRGATLTYNGPTAPDGTNTYGGYSTAMVVREEFCLTIPDAIEPEKAGPILCAGVTTYHPLRYHDAGPGKKVAIAGIGGLGHMAIQIAKAMGAHVTALTTSASKEKLIEELGADDVILMKDEDEVEAAEGRFDLVLSTIPYAHDVNPYLAMTAHDGTLHFVGLFMPIEELATMPMLFKRKKIMGSLIGGVKQTQEVLDFCAKHDIRPETQSIAMDEIEDAFERVKSEDVRFRHVIDMSTLRAAASQLEATTLEAPDRGMAADGGKAS</sequence>
<comment type="similarity">
    <text evidence="5">Belongs to the zinc-containing alcohol dehydrogenase family.</text>
</comment>
<dbReference type="Gene3D" id="3.90.180.10">
    <property type="entry name" value="Medium-chain alcohol dehydrogenases, catalytic domain"/>
    <property type="match status" value="1"/>
</dbReference>
<gene>
    <name evidence="7" type="primary">adhC2_2</name>
    <name evidence="7" type="ORF">Poly30_22750</name>
</gene>
<dbReference type="AlphaFoldDB" id="A0A518ERN4"/>
<dbReference type="PROSITE" id="PS00059">
    <property type="entry name" value="ADH_ZINC"/>
    <property type="match status" value="1"/>
</dbReference>
<dbReference type="SUPFAM" id="SSF50129">
    <property type="entry name" value="GroES-like"/>
    <property type="match status" value="1"/>
</dbReference>
<evidence type="ECO:0000256" key="1">
    <source>
        <dbReference type="ARBA" id="ARBA00001947"/>
    </source>
</evidence>
<organism evidence="7 8">
    <name type="scientific">Saltatorellus ferox</name>
    <dbReference type="NCBI Taxonomy" id="2528018"/>
    <lineage>
        <taxon>Bacteria</taxon>
        <taxon>Pseudomonadati</taxon>
        <taxon>Planctomycetota</taxon>
        <taxon>Planctomycetia</taxon>
        <taxon>Planctomycetia incertae sedis</taxon>
        <taxon>Saltatorellus</taxon>
    </lineage>
</organism>
<evidence type="ECO:0000256" key="2">
    <source>
        <dbReference type="ARBA" id="ARBA00022723"/>
    </source>
</evidence>
<dbReference type="GO" id="GO:0008270">
    <property type="term" value="F:zinc ion binding"/>
    <property type="evidence" value="ECO:0007669"/>
    <property type="project" value="InterPro"/>
</dbReference>
<dbReference type="Proteomes" id="UP000320390">
    <property type="component" value="Chromosome"/>
</dbReference>
<evidence type="ECO:0000259" key="6">
    <source>
        <dbReference type="SMART" id="SM00829"/>
    </source>
</evidence>
<dbReference type="InterPro" id="IPR011032">
    <property type="entry name" value="GroES-like_sf"/>
</dbReference>
<evidence type="ECO:0000256" key="4">
    <source>
        <dbReference type="ARBA" id="ARBA00023002"/>
    </source>
</evidence>
<dbReference type="InterPro" id="IPR047109">
    <property type="entry name" value="CAD-like"/>
</dbReference>
<dbReference type="InterPro" id="IPR002328">
    <property type="entry name" value="ADH_Zn_CS"/>
</dbReference>
<keyword evidence="8" id="KW-1185">Reference proteome</keyword>
<evidence type="ECO:0000313" key="7">
    <source>
        <dbReference type="EMBL" id="QDV06760.1"/>
    </source>
</evidence>
<dbReference type="SUPFAM" id="SSF51735">
    <property type="entry name" value="NAD(P)-binding Rossmann-fold domains"/>
    <property type="match status" value="1"/>
</dbReference>
<dbReference type="Pfam" id="PF00107">
    <property type="entry name" value="ADH_zinc_N"/>
    <property type="match status" value="1"/>
</dbReference>
<dbReference type="InterPro" id="IPR013149">
    <property type="entry name" value="ADH-like_C"/>
</dbReference>
<feature type="domain" description="Enoyl reductase (ER)" evidence="6">
    <location>
        <begin position="7"/>
        <end position="343"/>
    </location>
</feature>
<keyword evidence="3 5" id="KW-0862">Zinc</keyword>
<keyword evidence="4 7" id="KW-0560">Oxidoreductase</keyword>
<dbReference type="CDD" id="cd05283">
    <property type="entry name" value="CAD1"/>
    <property type="match status" value="1"/>
</dbReference>
<comment type="cofactor">
    <cofactor evidence="1 5">
        <name>Zn(2+)</name>
        <dbReference type="ChEBI" id="CHEBI:29105"/>
    </cofactor>
</comment>
<dbReference type="FunFam" id="3.40.50.720:FF:000022">
    <property type="entry name" value="Cinnamyl alcohol dehydrogenase"/>
    <property type="match status" value="1"/>
</dbReference>
<reference evidence="7 8" key="1">
    <citation type="submission" date="2019-02" db="EMBL/GenBank/DDBJ databases">
        <title>Deep-cultivation of Planctomycetes and their phenomic and genomic characterization uncovers novel biology.</title>
        <authorList>
            <person name="Wiegand S."/>
            <person name="Jogler M."/>
            <person name="Boedeker C."/>
            <person name="Pinto D."/>
            <person name="Vollmers J."/>
            <person name="Rivas-Marin E."/>
            <person name="Kohn T."/>
            <person name="Peeters S.H."/>
            <person name="Heuer A."/>
            <person name="Rast P."/>
            <person name="Oberbeckmann S."/>
            <person name="Bunk B."/>
            <person name="Jeske O."/>
            <person name="Meyerdierks A."/>
            <person name="Storesund J.E."/>
            <person name="Kallscheuer N."/>
            <person name="Luecker S."/>
            <person name="Lage O.M."/>
            <person name="Pohl T."/>
            <person name="Merkel B.J."/>
            <person name="Hornburger P."/>
            <person name="Mueller R.-W."/>
            <person name="Bruemmer F."/>
            <person name="Labrenz M."/>
            <person name="Spormann A.M."/>
            <person name="Op den Camp H."/>
            <person name="Overmann J."/>
            <person name="Amann R."/>
            <person name="Jetten M.S.M."/>
            <person name="Mascher T."/>
            <person name="Medema M.H."/>
            <person name="Devos D.P."/>
            <person name="Kaster A.-K."/>
            <person name="Ovreas L."/>
            <person name="Rohde M."/>
            <person name="Galperin M.Y."/>
            <person name="Jogler C."/>
        </authorList>
    </citation>
    <scope>NUCLEOTIDE SEQUENCE [LARGE SCALE GENOMIC DNA]</scope>
    <source>
        <strain evidence="7 8">Poly30</strain>
    </source>
</reference>
<evidence type="ECO:0000313" key="8">
    <source>
        <dbReference type="Proteomes" id="UP000320390"/>
    </source>
</evidence>
<dbReference type="RefSeq" id="WP_145197218.1">
    <property type="nucleotide sequence ID" value="NZ_CP036434.1"/>
</dbReference>
<dbReference type="SMART" id="SM00829">
    <property type="entry name" value="PKS_ER"/>
    <property type="match status" value="1"/>
</dbReference>
<dbReference type="InterPro" id="IPR020843">
    <property type="entry name" value="ER"/>
</dbReference>
<dbReference type="EMBL" id="CP036434">
    <property type="protein sequence ID" value="QDV06760.1"/>
    <property type="molecule type" value="Genomic_DNA"/>
</dbReference>
<evidence type="ECO:0000256" key="5">
    <source>
        <dbReference type="RuleBase" id="RU361277"/>
    </source>
</evidence>